<proteinExistence type="predicted"/>
<reference evidence="1" key="1">
    <citation type="submission" date="2023-07" db="EMBL/GenBank/DDBJ databases">
        <authorList>
            <consortium name="AG Swart"/>
            <person name="Singh M."/>
            <person name="Singh A."/>
            <person name="Seah K."/>
            <person name="Emmerich C."/>
        </authorList>
    </citation>
    <scope>NUCLEOTIDE SEQUENCE</scope>
    <source>
        <strain evidence="1">DP1</strain>
    </source>
</reference>
<accession>A0AAD1XX81</accession>
<name>A0AAD1XX81_EUPCR</name>
<keyword evidence="2" id="KW-1185">Reference proteome</keyword>
<comment type="caution">
    <text evidence="1">The sequence shown here is derived from an EMBL/GenBank/DDBJ whole genome shotgun (WGS) entry which is preliminary data.</text>
</comment>
<dbReference type="Proteomes" id="UP001295684">
    <property type="component" value="Unassembled WGS sequence"/>
</dbReference>
<sequence length="68" mass="7872">MQKVLETRPISSCKPTVQMSKASFAHLAQIQTTFNNIFPSVYDFRPPPKYQIQTRSECWLLINLGNRT</sequence>
<evidence type="ECO:0000313" key="1">
    <source>
        <dbReference type="EMBL" id="CAI2381148.1"/>
    </source>
</evidence>
<organism evidence="1 2">
    <name type="scientific">Euplotes crassus</name>
    <dbReference type="NCBI Taxonomy" id="5936"/>
    <lineage>
        <taxon>Eukaryota</taxon>
        <taxon>Sar</taxon>
        <taxon>Alveolata</taxon>
        <taxon>Ciliophora</taxon>
        <taxon>Intramacronucleata</taxon>
        <taxon>Spirotrichea</taxon>
        <taxon>Hypotrichia</taxon>
        <taxon>Euplotida</taxon>
        <taxon>Euplotidae</taxon>
        <taxon>Moneuplotes</taxon>
    </lineage>
</organism>
<dbReference type="EMBL" id="CAMPGE010023179">
    <property type="protein sequence ID" value="CAI2381148.1"/>
    <property type="molecule type" value="Genomic_DNA"/>
</dbReference>
<dbReference type="AlphaFoldDB" id="A0AAD1XX81"/>
<gene>
    <name evidence="1" type="ORF">ECRASSUSDP1_LOCUS22595</name>
</gene>
<evidence type="ECO:0000313" key="2">
    <source>
        <dbReference type="Proteomes" id="UP001295684"/>
    </source>
</evidence>
<protein>
    <submittedName>
        <fullName evidence="1">Uncharacterized protein</fullName>
    </submittedName>
</protein>